<accession>A0AAN7JYD0</accession>
<feature type="transmembrane region" description="Helical" evidence="1">
    <location>
        <begin position="6"/>
        <end position="25"/>
    </location>
</feature>
<evidence type="ECO:0000313" key="4">
    <source>
        <dbReference type="Proteomes" id="UP001345219"/>
    </source>
</evidence>
<dbReference type="InterPro" id="IPR057188">
    <property type="entry name" value="DUF7866"/>
</dbReference>
<sequence>MAAADQALNLVAFLSVIIIIELITANHVNWMPADRQASNQPANFPIPKTGWSGGPRRQLAPFQLCLPCKCCSAASPAPICASMPCCFEIDCQIPNKPFGFCAFVPMTCNCTSCAV</sequence>
<feature type="domain" description="DUF7866" evidence="2">
    <location>
        <begin position="61"/>
        <end position="114"/>
    </location>
</feature>
<keyword evidence="4" id="KW-1185">Reference proteome</keyword>
<evidence type="ECO:0000313" key="3">
    <source>
        <dbReference type="EMBL" id="KAK4755467.1"/>
    </source>
</evidence>
<proteinExistence type="predicted"/>
<dbReference type="AlphaFoldDB" id="A0AAN7JYD0"/>
<protein>
    <recommendedName>
        <fullName evidence="2">DUF7866 domain-containing protein</fullName>
    </recommendedName>
</protein>
<keyword evidence="1" id="KW-0812">Transmembrane</keyword>
<dbReference type="PANTHER" id="PTHR33786:SF5">
    <property type="entry name" value="EXPRESSED PROTEIN"/>
    <property type="match status" value="1"/>
</dbReference>
<name>A0AAN7JYD0_9MYRT</name>
<evidence type="ECO:0000256" key="1">
    <source>
        <dbReference type="SAM" id="Phobius"/>
    </source>
</evidence>
<organism evidence="3 4">
    <name type="scientific">Trapa incisa</name>
    <dbReference type="NCBI Taxonomy" id="236973"/>
    <lineage>
        <taxon>Eukaryota</taxon>
        <taxon>Viridiplantae</taxon>
        <taxon>Streptophyta</taxon>
        <taxon>Embryophyta</taxon>
        <taxon>Tracheophyta</taxon>
        <taxon>Spermatophyta</taxon>
        <taxon>Magnoliopsida</taxon>
        <taxon>eudicotyledons</taxon>
        <taxon>Gunneridae</taxon>
        <taxon>Pentapetalae</taxon>
        <taxon>rosids</taxon>
        <taxon>malvids</taxon>
        <taxon>Myrtales</taxon>
        <taxon>Lythraceae</taxon>
        <taxon>Trapa</taxon>
    </lineage>
</organism>
<dbReference type="Pfam" id="PF25268">
    <property type="entry name" value="DUF7866"/>
    <property type="match status" value="1"/>
</dbReference>
<evidence type="ECO:0000259" key="2">
    <source>
        <dbReference type="Pfam" id="PF25268"/>
    </source>
</evidence>
<dbReference type="PANTHER" id="PTHR33786">
    <property type="entry name" value="UBIQUITIN CARBOXYL-TERMINAL HYDROLASE"/>
    <property type="match status" value="1"/>
</dbReference>
<reference evidence="3 4" key="1">
    <citation type="journal article" date="2023" name="Hortic Res">
        <title>Pangenome of water caltrop reveals structural variations and asymmetric subgenome divergence after allopolyploidization.</title>
        <authorList>
            <person name="Zhang X."/>
            <person name="Chen Y."/>
            <person name="Wang L."/>
            <person name="Yuan Y."/>
            <person name="Fang M."/>
            <person name="Shi L."/>
            <person name="Lu R."/>
            <person name="Comes H.P."/>
            <person name="Ma Y."/>
            <person name="Chen Y."/>
            <person name="Huang G."/>
            <person name="Zhou Y."/>
            <person name="Zheng Z."/>
            <person name="Qiu Y."/>
        </authorList>
    </citation>
    <scope>NUCLEOTIDE SEQUENCE [LARGE SCALE GENOMIC DNA]</scope>
    <source>
        <tissue evidence="3">Roots</tissue>
    </source>
</reference>
<gene>
    <name evidence="3" type="ORF">SAY87_009224</name>
</gene>
<dbReference type="Proteomes" id="UP001345219">
    <property type="component" value="Chromosome 8"/>
</dbReference>
<keyword evidence="1" id="KW-0472">Membrane</keyword>
<dbReference type="EMBL" id="JAXIOK010000014">
    <property type="protein sequence ID" value="KAK4755467.1"/>
    <property type="molecule type" value="Genomic_DNA"/>
</dbReference>
<keyword evidence="1" id="KW-1133">Transmembrane helix</keyword>
<comment type="caution">
    <text evidence="3">The sequence shown here is derived from an EMBL/GenBank/DDBJ whole genome shotgun (WGS) entry which is preliminary data.</text>
</comment>